<reference evidence="4" key="1">
    <citation type="submission" date="2016-09" db="EMBL/GenBank/DDBJ databases">
        <authorList>
            <person name="Varghese N."/>
            <person name="Submissions S."/>
        </authorList>
    </citation>
    <scope>NUCLEOTIDE SEQUENCE [LARGE SCALE GENOMIC DNA]</scope>
    <source>
        <strain evidence="4">ANC 4422</strain>
    </source>
</reference>
<proteinExistence type="predicted"/>
<accession>A0A1G6HHQ8</accession>
<protein>
    <submittedName>
        <fullName evidence="3">Uncharacterized protein</fullName>
    </submittedName>
</protein>
<dbReference type="STRING" id="1219383.SAMN05421733_10612"/>
<feature type="region of interest" description="Disordered" evidence="1">
    <location>
        <begin position="54"/>
        <end position="75"/>
    </location>
</feature>
<dbReference type="RefSeq" id="WP_092748073.1">
    <property type="nucleotide sequence ID" value="NZ_FMYL01000006.1"/>
</dbReference>
<evidence type="ECO:0000256" key="2">
    <source>
        <dbReference type="SAM" id="Phobius"/>
    </source>
</evidence>
<keyword evidence="4" id="KW-1185">Reference proteome</keyword>
<keyword evidence="2" id="KW-1133">Transmembrane helix</keyword>
<evidence type="ECO:0000256" key="1">
    <source>
        <dbReference type="SAM" id="MobiDB-lite"/>
    </source>
</evidence>
<dbReference type="EMBL" id="FMYL01000006">
    <property type="protein sequence ID" value="SDB93857.1"/>
    <property type="molecule type" value="Genomic_DNA"/>
</dbReference>
<dbReference type="AlphaFoldDB" id="A0A1G6HHQ8"/>
<evidence type="ECO:0000313" key="4">
    <source>
        <dbReference type="Proteomes" id="UP000242501"/>
    </source>
</evidence>
<feature type="transmembrane region" description="Helical" evidence="2">
    <location>
        <begin position="12"/>
        <end position="33"/>
    </location>
</feature>
<dbReference type="OrthoDB" id="6711517at2"/>
<gene>
    <name evidence="3" type="ORF">SAMN05421733_10612</name>
</gene>
<dbReference type="Proteomes" id="UP000242501">
    <property type="component" value="Unassembled WGS sequence"/>
</dbReference>
<organism evidence="3 4">
    <name type="scientific">Acinetobacter boissieri</name>
    <dbReference type="NCBI Taxonomy" id="1219383"/>
    <lineage>
        <taxon>Bacteria</taxon>
        <taxon>Pseudomonadati</taxon>
        <taxon>Pseudomonadota</taxon>
        <taxon>Gammaproteobacteria</taxon>
        <taxon>Moraxellales</taxon>
        <taxon>Moraxellaceae</taxon>
        <taxon>Acinetobacter</taxon>
    </lineage>
</organism>
<keyword evidence="2" id="KW-0472">Membrane</keyword>
<sequence>MSSEKQKSHKGWMGVGIAVVFAIFFLGFLFLSVQQDTTKVNKYAKTWAGDAASEPMASMPMGHDGMNHGGHEHGK</sequence>
<feature type="compositionally biased region" description="Basic and acidic residues" evidence="1">
    <location>
        <begin position="65"/>
        <end position="75"/>
    </location>
</feature>
<name>A0A1G6HHQ8_9GAMM</name>
<keyword evidence="2" id="KW-0812">Transmembrane</keyword>
<evidence type="ECO:0000313" key="3">
    <source>
        <dbReference type="EMBL" id="SDB93857.1"/>
    </source>
</evidence>